<feature type="compositionally biased region" description="Gly residues" evidence="2">
    <location>
        <begin position="310"/>
        <end position="323"/>
    </location>
</feature>
<evidence type="ECO:0000256" key="2">
    <source>
        <dbReference type="SAM" id="MobiDB-lite"/>
    </source>
</evidence>
<name>A0A8J5GI16_ZINOF</name>
<evidence type="ECO:0000256" key="1">
    <source>
        <dbReference type="ARBA" id="ARBA00022786"/>
    </source>
</evidence>
<evidence type="ECO:0000313" key="5">
    <source>
        <dbReference type="Proteomes" id="UP000734854"/>
    </source>
</evidence>
<keyword evidence="5" id="KW-1185">Reference proteome</keyword>
<proteinExistence type="predicted"/>
<dbReference type="Proteomes" id="UP000734854">
    <property type="component" value="Unassembled WGS sequence"/>
</dbReference>
<feature type="compositionally biased region" description="Basic and acidic residues" evidence="2">
    <location>
        <begin position="244"/>
        <end position="255"/>
    </location>
</feature>
<feature type="compositionally biased region" description="Basic and acidic residues" evidence="2">
    <location>
        <begin position="293"/>
        <end position="308"/>
    </location>
</feature>
<keyword evidence="3" id="KW-0472">Membrane</keyword>
<keyword evidence="3" id="KW-0812">Transmembrane</keyword>
<dbReference type="InterPro" id="IPR016024">
    <property type="entry name" value="ARM-type_fold"/>
</dbReference>
<protein>
    <submittedName>
        <fullName evidence="4">Uncharacterized protein</fullName>
    </submittedName>
</protein>
<accession>A0A8J5GI16</accession>
<feature type="transmembrane region" description="Helical" evidence="3">
    <location>
        <begin position="18"/>
        <end position="40"/>
    </location>
</feature>
<dbReference type="InterPro" id="IPR011989">
    <property type="entry name" value="ARM-like"/>
</dbReference>
<dbReference type="Gene3D" id="1.25.10.10">
    <property type="entry name" value="Leucine-rich Repeat Variant"/>
    <property type="match status" value="1"/>
</dbReference>
<sequence length="336" mass="35840">MHPIGNWRPSFCNQETTFVPLALLWPLLVVVAPTVVQLITRDRSYSTGKKIAATMDARWVGFAHDFIESVVTRIASMEQLKLAPPTRGREAGDPWRRTIGRLDLSSTALPPPPPDRLPPRFLSKHDPEIRPPLANFGAVPLLERDSSDTEVLENASAALLNLSISAREAVILLSVDEYRPIIGSKRPLISALSDLFRRPSGAPTRSIKDALKAIFLLALCPLNRATLVEQVAVISQVPAGGEGRAARGDGGRHGCDLPGGGLLRERGRDPEGSRRRHTCGAGGLGDGGESEGEGERNGRDAQPGDERQGQSGGRPHGGGGGGSSPRASVEAHLPSF</sequence>
<evidence type="ECO:0000313" key="4">
    <source>
        <dbReference type="EMBL" id="KAG6504004.1"/>
    </source>
</evidence>
<gene>
    <name evidence="4" type="ORF">ZIOFF_036328</name>
</gene>
<dbReference type="EMBL" id="JACMSC010000010">
    <property type="protein sequence ID" value="KAG6504004.1"/>
    <property type="molecule type" value="Genomic_DNA"/>
</dbReference>
<comment type="caution">
    <text evidence="4">The sequence shown here is derived from an EMBL/GenBank/DDBJ whole genome shotgun (WGS) entry which is preliminary data.</text>
</comment>
<organism evidence="4 5">
    <name type="scientific">Zingiber officinale</name>
    <name type="common">Ginger</name>
    <name type="synonym">Amomum zingiber</name>
    <dbReference type="NCBI Taxonomy" id="94328"/>
    <lineage>
        <taxon>Eukaryota</taxon>
        <taxon>Viridiplantae</taxon>
        <taxon>Streptophyta</taxon>
        <taxon>Embryophyta</taxon>
        <taxon>Tracheophyta</taxon>
        <taxon>Spermatophyta</taxon>
        <taxon>Magnoliopsida</taxon>
        <taxon>Liliopsida</taxon>
        <taxon>Zingiberales</taxon>
        <taxon>Zingiberaceae</taxon>
        <taxon>Zingiber</taxon>
    </lineage>
</organism>
<feature type="region of interest" description="Disordered" evidence="2">
    <location>
        <begin position="241"/>
        <end position="336"/>
    </location>
</feature>
<dbReference type="SUPFAM" id="SSF48371">
    <property type="entry name" value="ARM repeat"/>
    <property type="match status" value="1"/>
</dbReference>
<dbReference type="PANTHER" id="PTHR23315:SF238">
    <property type="entry name" value="ARM REPEAT SUPERFAMILY PROTEIN"/>
    <property type="match status" value="1"/>
</dbReference>
<keyword evidence="3" id="KW-1133">Transmembrane helix</keyword>
<dbReference type="AlphaFoldDB" id="A0A8J5GI16"/>
<feature type="compositionally biased region" description="Basic and acidic residues" evidence="2">
    <location>
        <begin position="263"/>
        <end position="273"/>
    </location>
</feature>
<dbReference type="PANTHER" id="PTHR23315">
    <property type="entry name" value="U BOX DOMAIN-CONTAINING"/>
    <property type="match status" value="1"/>
</dbReference>
<evidence type="ECO:0000256" key="3">
    <source>
        <dbReference type="SAM" id="Phobius"/>
    </source>
</evidence>
<reference evidence="4 5" key="1">
    <citation type="submission" date="2020-08" db="EMBL/GenBank/DDBJ databases">
        <title>Plant Genome Project.</title>
        <authorList>
            <person name="Zhang R.-G."/>
        </authorList>
    </citation>
    <scope>NUCLEOTIDE SEQUENCE [LARGE SCALE GENOMIC DNA]</scope>
    <source>
        <tissue evidence="4">Rhizome</tissue>
    </source>
</reference>
<keyword evidence="1" id="KW-0833">Ubl conjugation pathway</keyword>